<dbReference type="GO" id="GO:0055085">
    <property type="term" value="P:transmembrane transport"/>
    <property type="evidence" value="ECO:0007669"/>
    <property type="project" value="InterPro"/>
</dbReference>
<dbReference type="InterPro" id="IPR035906">
    <property type="entry name" value="MetI-like_sf"/>
</dbReference>
<sequence>MASLADALPATRLTPRPRRPAVSPIAWLVGPALLLFVIFFVLPFAVMAVLSLLSGNPAQNPNVYLTSRHYVRFAGDDLYWDALWSTLRIGIVTTLASLLVGYPLAHWMARMKSRLGHALLLMAVIAPMLTGIVVRTFAWMTILQDKGVINTTLIGLGLIEKPLPLMYNEFGTVVALVHIYVPFMVLTLTGVIGRIDERLEQAARNLGASRLRAFAEVTLPLSLPGIFAGSLLVFALSISAYVTPFLMGGTNVLTLPMLIYQQVSSSFNLGFAGALGVILLAVSLLVVIAYNHVLARFSGPEGLT</sequence>
<dbReference type="Pfam" id="PF00528">
    <property type="entry name" value="BPD_transp_1"/>
    <property type="match status" value="1"/>
</dbReference>
<proteinExistence type="inferred from homology"/>
<reference evidence="10 11" key="1">
    <citation type="submission" date="2019-06" db="EMBL/GenBank/DDBJ databases">
        <title>New taxonomy in bacterial strain CC-CFT640, isolated from vineyard.</title>
        <authorList>
            <person name="Lin S.-Y."/>
            <person name="Tsai C.-F."/>
            <person name="Young C.-C."/>
        </authorList>
    </citation>
    <scope>NUCLEOTIDE SEQUENCE [LARGE SCALE GENOMIC DNA]</scope>
    <source>
        <strain evidence="10 11">CC-CFT640</strain>
    </source>
</reference>
<dbReference type="Gene3D" id="1.10.3720.10">
    <property type="entry name" value="MetI-like"/>
    <property type="match status" value="1"/>
</dbReference>
<evidence type="ECO:0000256" key="3">
    <source>
        <dbReference type="ARBA" id="ARBA00022448"/>
    </source>
</evidence>
<evidence type="ECO:0000256" key="7">
    <source>
        <dbReference type="ARBA" id="ARBA00023136"/>
    </source>
</evidence>
<organism evidence="10 11">
    <name type="scientific">Vineibacter terrae</name>
    <dbReference type="NCBI Taxonomy" id="2586908"/>
    <lineage>
        <taxon>Bacteria</taxon>
        <taxon>Pseudomonadati</taxon>
        <taxon>Pseudomonadota</taxon>
        <taxon>Alphaproteobacteria</taxon>
        <taxon>Hyphomicrobiales</taxon>
        <taxon>Vineibacter</taxon>
    </lineage>
</organism>
<feature type="transmembrane region" description="Helical" evidence="8">
    <location>
        <begin position="82"/>
        <end position="105"/>
    </location>
</feature>
<evidence type="ECO:0000256" key="6">
    <source>
        <dbReference type="ARBA" id="ARBA00022989"/>
    </source>
</evidence>
<keyword evidence="5 8" id="KW-0812">Transmembrane</keyword>
<feature type="transmembrane region" description="Helical" evidence="8">
    <location>
        <begin position="117"/>
        <end position="138"/>
    </location>
</feature>
<evidence type="ECO:0000256" key="8">
    <source>
        <dbReference type="RuleBase" id="RU363032"/>
    </source>
</evidence>
<feature type="transmembrane region" description="Helical" evidence="8">
    <location>
        <begin position="241"/>
        <end position="260"/>
    </location>
</feature>
<dbReference type="EMBL" id="VDUZ01000008">
    <property type="protein sequence ID" value="TXL77582.1"/>
    <property type="molecule type" value="Genomic_DNA"/>
</dbReference>
<dbReference type="InterPro" id="IPR000515">
    <property type="entry name" value="MetI-like"/>
</dbReference>
<keyword evidence="4" id="KW-1003">Cell membrane</keyword>
<keyword evidence="11" id="KW-1185">Reference proteome</keyword>
<feature type="transmembrane region" description="Helical" evidence="8">
    <location>
        <begin position="213"/>
        <end position="235"/>
    </location>
</feature>
<gene>
    <name evidence="10" type="ORF">FHP25_09125</name>
</gene>
<dbReference type="RefSeq" id="WP_147846622.1">
    <property type="nucleotide sequence ID" value="NZ_VDUZ01000008.1"/>
</dbReference>
<evidence type="ECO:0000256" key="5">
    <source>
        <dbReference type="ARBA" id="ARBA00022692"/>
    </source>
</evidence>
<evidence type="ECO:0000256" key="2">
    <source>
        <dbReference type="ARBA" id="ARBA00007069"/>
    </source>
</evidence>
<feature type="transmembrane region" description="Helical" evidence="8">
    <location>
        <begin position="170"/>
        <end position="192"/>
    </location>
</feature>
<evidence type="ECO:0000256" key="4">
    <source>
        <dbReference type="ARBA" id="ARBA00022475"/>
    </source>
</evidence>
<evidence type="ECO:0000313" key="10">
    <source>
        <dbReference type="EMBL" id="TXL77582.1"/>
    </source>
</evidence>
<dbReference type="PANTHER" id="PTHR42929:SF5">
    <property type="entry name" value="ABC TRANSPORTER PERMEASE PROTEIN"/>
    <property type="match status" value="1"/>
</dbReference>
<comment type="caution">
    <text evidence="10">The sequence shown here is derived from an EMBL/GenBank/DDBJ whole genome shotgun (WGS) entry which is preliminary data.</text>
</comment>
<evidence type="ECO:0000256" key="1">
    <source>
        <dbReference type="ARBA" id="ARBA00004651"/>
    </source>
</evidence>
<dbReference type="AlphaFoldDB" id="A0A5C8PRR2"/>
<dbReference type="Proteomes" id="UP000321638">
    <property type="component" value="Unassembled WGS sequence"/>
</dbReference>
<accession>A0A5C8PRR2</accession>
<name>A0A5C8PRR2_9HYPH</name>
<dbReference type="SUPFAM" id="SSF161098">
    <property type="entry name" value="MetI-like"/>
    <property type="match status" value="1"/>
</dbReference>
<keyword evidence="3 8" id="KW-0813">Transport</keyword>
<keyword evidence="7 8" id="KW-0472">Membrane</keyword>
<feature type="domain" description="ABC transmembrane type-1" evidence="9">
    <location>
        <begin position="83"/>
        <end position="290"/>
    </location>
</feature>
<feature type="transmembrane region" description="Helical" evidence="8">
    <location>
        <begin position="25"/>
        <end position="53"/>
    </location>
</feature>
<evidence type="ECO:0000259" key="9">
    <source>
        <dbReference type="PROSITE" id="PS50928"/>
    </source>
</evidence>
<dbReference type="GO" id="GO:0005886">
    <property type="term" value="C:plasma membrane"/>
    <property type="evidence" value="ECO:0007669"/>
    <property type="project" value="UniProtKB-SubCell"/>
</dbReference>
<dbReference type="OrthoDB" id="7915284at2"/>
<dbReference type="PROSITE" id="PS50928">
    <property type="entry name" value="ABC_TM1"/>
    <property type="match status" value="1"/>
</dbReference>
<protein>
    <submittedName>
        <fullName evidence="10">ABC transporter permease</fullName>
    </submittedName>
</protein>
<comment type="subcellular location">
    <subcellularLocation>
        <location evidence="1 8">Cell membrane</location>
        <topology evidence="1 8">Multi-pass membrane protein</topology>
    </subcellularLocation>
</comment>
<dbReference type="CDD" id="cd06261">
    <property type="entry name" value="TM_PBP2"/>
    <property type="match status" value="1"/>
</dbReference>
<evidence type="ECO:0000313" key="11">
    <source>
        <dbReference type="Proteomes" id="UP000321638"/>
    </source>
</evidence>
<keyword evidence="6 8" id="KW-1133">Transmembrane helix</keyword>
<dbReference type="PANTHER" id="PTHR42929">
    <property type="entry name" value="INNER MEMBRANE ABC TRANSPORTER PERMEASE PROTEIN YDCU-RELATED-RELATED"/>
    <property type="match status" value="1"/>
</dbReference>
<feature type="transmembrane region" description="Helical" evidence="8">
    <location>
        <begin position="267"/>
        <end position="290"/>
    </location>
</feature>
<comment type="similarity">
    <text evidence="2">Belongs to the binding-protein-dependent transport system permease family. CysTW subfamily.</text>
</comment>